<feature type="transmembrane region" description="Helical" evidence="7">
    <location>
        <begin position="35"/>
        <end position="53"/>
    </location>
</feature>
<sequence>MAVISLTPGAGAVASMSSGATYGWMRGIWTAVGQQLALVFLLMVAAVGLSSLLHTVPFAFFVMQLAGAMYLAWIGIRLILQSFHEKQMGGPGRQAIPSTPTGMIRHGFLVNATNPKALLAMFVITPRFLNPQEALIPQYAIMGLCMVTIDIVVMAGYTGVGASVLRSLTESRWRRRVDRLFGSLFLIAAVIVARG</sequence>
<keyword evidence="3" id="KW-1003">Cell membrane</keyword>
<feature type="transmembrane region" description="Helical" evidence="7">
    <location>
        <begin position="139"/>
        <end position="165"/>
    </location>
</feature>
<dbReference type="EMBL" id="BDCO01000002">
    <property type="protein sequence ID" value="GAT33534.1"/>
    <property type="molecule type" value="Genomic_DNA"/>
</dbReference>
<keyword evidence="6 7" id="KW-0472">Membrane</keyword>
<evidence type="ECO:0000313" key="8">
    <source>
        <dbReference type="EMBL" id="GAT33534.1"/>
    </source>
</evidence>
<evidence type="ECO:0000256" key="2">
    <source>
        <dbReference type="ARBA" id="ARBA00007928"/>
    </source>
</evidence>
<evidence type="ECO:0000256" key="5">
    <source>
        <dbReference type="ARBA" id="ARBA00022989"/>
    </source>
</evidence>
<reference evidence="9" key="1">
    <citation type="journal article" date="2017" name="Genome Announc.">
        <title>Draft Genome Sequence of Terrimicrobium sacchariphilum NM-5T, a Facultative Anaerobic Soil Bacterium of the Class Spartobacteria.</title>
        <authorList>
            <person name="Qiu Y.L."/>
            <person name="Tourlousse D.M."/>
            <person name="Matsuura N."/>
            <person name="Ohashi A."/>
            <person name="Sekiguchi Y."/>
        </authorList>
    </citation>
    <scope>NUCLEOTIDE SEQUENCE [LARGE SCALE GENOMIC DNA]</scope>
    <source>
        <strain evidence="9">NM-5</strain>
    </source>
</reference>
<dbReference type="AlphaFoldDB" id="A0A146G9I6"/>
<evidence type="ECO:0000256" key="3">
    <source>
        <dbReference type="ARBA" id="ARBA00022475"/>
    </source>
</evidence>
<dbReference type="InParanoid" id="A0A146G9I6"/>
<protein>
    <submittedName>
        <fullName evidence="8">Homoserine/homoserine lactone efflux protein</fullName>
    </submittedName>
</protein>
<gene>
    <name evidence="8" type="ORF">TSACC_21951</name>
</gene>
<organism evidence="8 9">
    <name type="scientific">Terrimicrobium sacchariphilum</name>
    <dbReference type="NCBI Taxonomy" id="690879"/>
    <lineage>
        <taxon>Bacteria</taxon>
        <taxon>Pseudomonadati</taxon>
        <taxon>Verrucomicrobiota</taxon>
        <taxon>Terrimicrobiia</taxon>
        <taxon>Terrimicrobiales</taxon>
        <taxon>Terrimicrobiaceae</taxon>
        <taxon>Terrimicrobium</taxon>
    </lineage>
</organism>
<evidence type="ECO:0000256" key="1">
    <source>
        <dbReference type="ARBA" id="ARBA00004651"/>
    </source>
</evidence>
<comment type="similarity">
    <text evidence="2">Belongs to the Rht family.</text>
</comment>
<keyword evidence="5 7" id="KW-1133">Transmembrane helix</keyword>
<dbReference type="STRING" id="690879.TSACC_21951"/>
<dbReference type="Pfam" id="PF01810">
    <property type="entry name" value="LysE"/>
    <property type="match status" value="1"/>
</dbReference>
<name>A0A146G9I6_TERSA</name>
<accession>A0A146G9I6</accession>
<dbReference type="GO" id="GO:0042970">
    <property type="term" value="F:homoserine transmembrane transporter activity"/>
    <property type="evidence" value="ECO:0007669"/>
    <property type="project" value="TreeGrafter"/>
</dbReference>
<proteinExistence type="inferred from homology"/>
<comment type="caution">
    <text evidence="8">The sequence shown here is derived from an EMBL/GenBank/DDBJ whole genome shotgun (WGS) entry which is preliminary data.</text>
</comment>
<dbReference type="Proteomes" id="UP000076023">
    <property type="component" value="Unassembled WGS sequence"/>
</dbReference>
<keyword evidence="4 7" id="KW-0812">Transmembrane</keyword>
<feature type="transmembrane region" description="Helical" evidence="7">
    <location>
        <begin position="177"/>
        <end position="193"/>
    </location>
</feature>
<dbReference type="FunCoup" id="A0A146G9I6">
    <property type="interactions" value="121"/>
</dbReference>
<keyword evidence="9" id="KW-1185">Reference proteome</keyword>
<dbReference type="InterPro" id="IPR001123">
    <property type="entry name" value="LeuE-type"/>
</dbReference>
<evidence type="ECO:0000256" key="4">
    <source>
        <dbReference type="ARBA" id="ARBA00022692"/>
    </source>
</evidence>
<dbReference type="PANTHER" id="PTHR30086">
    <property type="entry name" value="ARGININE EXPORTER PROTEIN ARGO"/>
    <property type="match status" value="1"/>
</dbReference>
<evidence type="ECO:0000256" key="7">
    <source>
        <dbReference type="SAM" id="Phobius"/>
    </source>
</evidence>
<evidence type="ECO:0000256" key="6">
    <source>
        <dbReference type="ARBA" id="ARBA00023136"/>
    </source>
</evidence>
<evidence type="ECO:0000313" key="9">
    <source>
        <dbReference type="Proteomes" id="UP000076023"/>
    </source>
</evidence>
<dbReference type="PANTHER" id="PTHR30086:SF14">
    <property type="entry name" value="HOMOSERINE_HOMOSERINE LACTONE EFFLUX PROTEIN"/>
    <property type="match status" value="1"/>
</dbReference>
<dbReference type="GO" id="GO:0005886">
    <property type="term" value="C:plasma membrane"/>
    <property type="evidence" value="ECO:0007669"/>
    <property type="project" value="UniProtKB-SubCell"/>
</dbReference>
<feature type="transmembrane region" description="Helical" evidence="7">
    <location>
        <begin position="60"/>
        <end position="80"/>
    </location>
</feature>
<comment type="subcellular location">
    <subcellularLocation>
        <location evidence="1">Cell membrane</location>
        <topology evidence="1">Multi-pass membrane protein</topology>
    </subcellularLocation>
</comment>